<evidence type="ECO:0000256" key="2">
    <source>
        <dbReference type="SAM" id="Phobius"/>
    </source>
</evidence>
<feature type="compositionally biased region" description="Low complexity" evidence="1">
    <location>
        <begin position="176"/>
        <end position="191"/>
    </location>
</feature>
<keyword evidence="2" id="KW-0812">Transmembrane</keyword>
<dbReference type="Proteomes" id="UP001278766">
    <property type="component" value="Unassembled WGS sequence"/>
</dbReference>
<dbReference type="Gene3D" id="1.20.58.340">
    <property type="entry name" value="Magnesium transport protein CorA, transmembrane region"/>
    <property type="match status" value="1"/>
</dbReference>
<feature type="transmembrane region" description="Helical" evidence="2">
    <location>
        <begin position="586"/>
        <end position="611"/>
    </location>
</feature>
<proteinExistence type="predicted"/>
<dbReference type="GO" id="GO:0016020">
    <property type="term" value="C:membrane"/>
    <property type="evidence" value="ECO:0007669"/>
    <property type="project" value="InterPro"/>
</dbReference>
<dbReference type="InterPro" id="IPR002523">
    <property type="entry name" value="MgTranspt_CorA/ZnTranspt_ZntB"/>
</dbReference>
<feature type="region of interest" description="Disordered" evidence="1">
    <location>
        <begin position="1"/>
        <end position="39"/>
    </location>
</feature>
<keyword evidence="2" id="KW-0472">Membrane</keyword>
<reference evidence="3" key="1">
    <citation type="journal article" date="2023" name="Mol. Phylogenet. Evol.">
        <title>Genome-scale phylogeny and comparative genomics of the fungal order Sordariales.</title>
        <authorList>
            <person name="Hensen N."/>
            <person name="Bonometti L."/>
            <person name="Westerberg I."/>
            <person name="Brannstrom I.O."/>
            <person name="Guillou S."/>
            <person name="Cros-Aarteil S."/>
            <person name="Calhoun S."/>
            <person name="Haridas S."/>
            <person name="Kuo A."/>
            <person name="Mondo S."/>
            <person name="Pangilinan J."/>
            <person name="Riley R."/>
            <person name="LaButti K."/>
            <person name="Andreopoulos B."/>
            <person name="Lipzen A."/>
            <person name="Chen C."/>
            <person name="Yan M."/>
            <person name="Daum C."/>
            <person name="Ng V."/>
            <person name="Clum A."/>
            <person name="Steindorff A."/>
            <person name="Ohm R.A."/>
            <person name="Martin F."/>
            <person name="Silar P."/>
            <person name="Natvig D.O."/>
            <person name="Lalanne C."/>
            <person name="Gautier V."/>
            <person name="Ament-Velasquez S.L."/>
            <person name="Kruys A."/>
            <person name="Hutchinson M.I."/>
            <person name="Powell A.J."/>
            <person name="Barry K."/>
            <person name="Miller A.N."/>
            <person name="Grigoriev I.V."/>
            <person name="Debuchy R."/>
            <person name="Gladieux P."/>
            <person name="Hiltunen Thoren M."/>
            <person name="Johannesson H."/>
        </authorList>
    </citation>
    <scope>NUCLEOTIDE SEQUENCE</scope>
    <source>
        <strain evidence="3">CBS 168.71</strain>
    </source>
</reference>
<dbReference type="GeneID" id="87841795"/>
<evidence type="ECO:0000256" key="1">
    <source>
        <dbReference type="SAM" id="MobiDB-lite"/>
    </source>
</evidence>
<name>A0AAE0LMW7_9PEZI</name>
<gene>
    <name evidence="3" type="ORF">B0H64DRAFT_411153</name>
</gene>
<evidence type="ECO:0000313" key="4">
    <source>
        <dbReference type="Proteomes" id="UP001278766"/>
    </source>
</evidence>
<accession>A0AAE0LMW7</accession>
<dbReference type="RefSeq" id="XP_062654531.1">
    <property type="nucleotide sequence ID" value="XM_062804847.1"/>
</dbReference>
<keyword evidence="4" id="KW-1185">Reference proteome</keyword>
<dbReference type="GO" id="GO:0046873">
    <property type="term" value="F:metal ion transmembrane transporter activity"/>
    <property type="evidence" value="ECO:0007669"/>
    <property type="project" value="InterPro"/>
</dbReference>
<dbReference type="EMBL" id="JAUEPN010000011">
    <property type="protein sequence ID" value="KAK3291017.1"/>
    <property type="molecule type" value="Genomic_DNA"/>
</dbReference>
<protein>
    <submittedName>
        <fullName evidence="3">Uncharacterized protein</fullName>
    </submittedName>
</protein>
<organism evidence="3 4">
    <name type="scientific">Chaetomium fimeti</name>
    <dbReference type="NCBI Taxonomy" id="1854472"/>
    <lineage>
        <taxon>Eukaryota</taxon>
        <taxon>Fungi</taxon>
        <taxon>Dikarya</taxon>
        <taxon>Ascomycota</taxon>
        <taxon>Pezizomycotina</taxon>
        <taxon>Sordariomycetes</taxon>
        <taxon>Sordariomycetidae</taxon>
        <taxon>Sordariales</taxon>
        <taxon>Chaetomiaceae</taxon>
        <taxon>Chaetomium</taxon>
    </lineage>
</organism>
<feature type="transmembrane region" description="Helical" evidence="2">
    <location>
        <begin position="631"/>
        <end position="654"/>
    </location>
</feature>
<dbReference type="Pfam" id="PF01544">
    <property type="entry name" value="CorA"/>
    <property type="match status" value="1"/>
</dbReference>
<dbReference type="AlphaFoldDB" id="A0AAE0LMW7"/>
<evidence type="ECO:0000313" key="3">
    <source>
        <dbReference type="EMBL" id="KAK3291017.1"/>
    </source>
</evidence>
<comment type="caution">
    <text evidence="3">The sequence shown here is derived from an EMBL/GenBank/DDBJ whole genome shotgun (WGS) entry which is preliminary data.</text>
</comment>
<sequence>MSTSTPPAASQLPAHSSSEAEYGATGPNGNDALSPEPPVTCNLDQALALSAPTPARLSDILQCWLQDKDTDYVPPPLDAYYFVEEYRFGQAYGEYEWEILDPMFKQWTFVNNEGRRERLRGLVQQRWPTSFGHLEHHSDGTPSGFRWDNTYPELLLAAFYPPTPEGQPTRRVIFQGPTGTTPPRSPGTTFTQSTPAPETPRTLNVEPAAHGKIWVVAIPSRTSPDEKRLSAKMPYSVLAFLANYCQTVGAFEPFQDGDSDGQSGGNHPYALGFRFAKAFINCQTSCHLELRTAAPPNVEAGRGIEPREVVVQYHARYLAAHRYSYEDREQGAPIRSGIRVSRPRARIRHTWGPDRPMIVRCCSLSFSILNTVDAPYTIVLLMDDNTHPSWGKQSQAWRHDRKTNALLFPQASDDELNGLRPCGRFIGLSHFLLMALTMFERWEAEWMFALDQINDTVSFSLLDTLEDERLDLFMFDESFRLSRAYFATLQTLRVASQTIDDDIKEWSHLRERWSDIVVSSGMFNSEELAASANNWNVVSARIETRANRVRAAIARKSEEVTSLRDGLFNATSLRESTKGMALNRAVYVFTVVTVLYTPIGFLTSFWAMPVLDDGGADSDKSGGRYSLPTGFLASFIAVPLLTYLICIAVVWVLGSDNVDRRLEMLWPFPRYLRYIRYHLGRLVGRRR</sequence>
<keyword evidence="2" id="KW-1133">Transmembrane helix</keyword>
<reference evidence="3" key="2">
    <citation type="submission" date="2023-06" db="EMBL/GenBank/DDBJ databases">
        <authorList>
            <consortium name="Lawrence Berkeley National Laboratory"/>
            <person name="Haridas S."/>
            <person name="Hensen N."/>
            <person name="Bonometti L."/>
            <person name="Westerberg I."/>
            <person name="Brannstrom I.O."/>
            <person name="Guillou S."/>
            <person name="Cros-Aarteil S."/>
            <person name="Calhoun S."/>
            <person name="Kuo A."/>
            <person name="Mondo S."/>
            <person name="Pangilinan J."/>
            <person name="Riley R."/>
            <person name="Labutti K."/>
            <person name="Andreopoulos B."/>
            <person name="Lipzen A."/>
            <person name="Chen C."/>
            <person name="Yanf M."/>
            <person name="Daum C."/>
            <person name="Ng V."/>
            <person name="Clum A."/>
            <person name="Steindorff A."/>
            <person name="Ohm R."/>
            <person name="Martin F."/>
            <person name="Silar P."/>
            <person name="Natvig D."/>
            <person name="Lalanne C."/>
            <person name="Gautier V."/>
            <person name="Ament-Velasquez S.L."/>
            <person name="Kruys A."/>
            <person name="Hutchinson M.I."/>
            <person name="Powell A.J."/>
            <person name="Barry K."/>
            <person name="Miller A.N."/>
            <person name="Grigoriev I.V."/>
            <person name="Debuchy R."/>
            <person name="Gladieux P."/>
            <person name="Thoren M.H."/>
            <person name="Johannesson H."/>
        </authorList>
    </citation>
    <scope>NUCLEOTIDE SEQUENCE</scope>
    <source>
        <strain evidence="3">CBS 168.71</strain>
    </source>
</reference>
<feature type="compositionally biased region" description="Polar residues" evidence="1">
    <location>
        <begin position="1"/>
        <end position="19"/>
    </location>
</feature>
<feature type="region of interest" description="Disordered" evidence="1">
    <location>
        <begin position="175"/>
        <end position="201"/>
    </location>
</feature>